<proteinExistence type="predicted"/>
<organism evidence="2 3">
    <name type="scientific">Galerina marginata (strain CBS 339.88)</name>
    <dbReference type="NCBI Taxonomy" id="685588"/>
    <lineage>
        <taxon>Eukaryota</taxon>
        <taxon>Fungi</taxon>
        <taxon>Dikarya</taxon>
        <taxon>Basidiomycota</taxon>
        <taxon>Agaricomycotina</taxon>
        <taxon>Agaricomycetes</taxon>
        <taxon>Agaricomycetidae</taxon>
        <taxon>Agaricales</taxon>
        <taxon>Agaricineae</taxon>
        <taxon>Strophariaceae</taxon>
        <taxon>Galerina</taxon>
    </lineage>
</organism>
<feature type="coiled-coil region" evidence="1">
    <location>
        <begin position="28"/>
        <end position="55"/>
    </location>
</feature>
<dbReference type="Proteomes" id="UP000027222">
    <property type="component" value="Unassembled WGS sequence"/>
</dbReference>
<accession>A0A067TAX8</accession>
<evidence type="ECO:0008006" key="4">
    <source>
        <dbReference type="Google" id="ProtNLM"/>
    </source>
</evidence>
<protein>
    <recommendedName>
        <fullName evidence="4">F-box domain-containing protein</fullName>
    </recommendedName>
</protein>
<dbReference type="OrthoDB" id="3365698at2759"/>
<reference evidence="3" key="1">
    <citation type="journal article" date="2014" name="Proc. Natl. Acad. Sci. U.S.A.">
        <title>Extensive sampling of basidiomycete genomes demonstrates inadequacy of the white-rot/brown-rot paradigm for wood decay fungi.</title>
        <authorList>
            <person name="Riley R."/>
            <person name="Salamov A.A."/>
            <person name="Brown D.W."/>
            <person name="Nagy L.G."/>
            <person name="Floudas D."/>
            <person name="Held B.W."/>
            <person name="Levasseur A."/>
            <person name="Lombard V."/>
            <person name="Morin E."/>
            <person name="Otillar R."/>
            <person name="Lindquist E.A."/>
            <person name="Sun H."/>
            <person name="LaButti K.M."/>
            <person name="Schmutz J."/>
            <person name="Jabbour D."/>
            <person name="Luo H."/>
            <person name="Baker S.E."/>
            <person name="Pisabarro A.G."/>
            <person name="Walton J.D."/>
            <person name="Blanchette R.A."/>
            <person name="Henrissat B."/>
            <person name="Martin F."/>
            <person name="Cullen D."/>
            <person name="Hibbett D.S."/>
            <person name="Grigoriev I.V."/>
        </authorList>
    </citation>
    <scope>NUCLEOTIDE SEQUENCE [LARGE SCALE GENOMIC DNA]</scope>
    <source>
        <strain evidence="3">CBS 339.88</strain>
    </source>
</reference>
<evidence type="ECO:0000313" key="2">
    <source>
        <dbReference type="EMBL" id="KDR77034.1"/>
    </source>
</evidence>
<evidence type="ECO:0000313" key="3">
    <source>
        <dbReference type="Proteomes" id="UP000027222"/>
    </source>
</evidence>
<dbReference type="EMBL" id="KL142377">
    <property type="protein sequence ID" value="KDR77034.1"/>
    <property type="molecule type" value="Genomic_DNA"/>
</dbReference>
<keyword evidence="1" id="KW-0175">Coiled coil</keyword>
<keyword evidence="3" id="KW-1185">Reference proteome</keyword>
<dbReference type="AlphaFoldDB" id="A0A067TAX8"/>
<dbReference type="Gene3D" id="3.80.10.10">
    <property type="entry name" value="Ribonuclease Inhibitor"/>
    <property type="match status" value="1"/>
</dbReference>
<name>A0A067TAX8_GALM3</name>
<sequence length="478" mass="54756">MPNAGNTSVPPVVLENDESPISQLDWKRQVIQEKIALHELELLAAENEVQRLRNKSCDLNEQLNMISPIMSLLSLDVLTSIFALACEGPRSIWEPPVQFLIGGICREWRRIAWSTPYLWREIFISISEARFMAQDRLFQEWIGRTAAAPLHIRLSHLFDWDPPIAFFNRLLKTGHRWIIFEYIPPSLNFQLALAQEKSCRFTMLNTFKANGVGSPPGDLNQWQLNIPPQLRSLQISSRRKFYLGINWTILDDVDADVTLQDCINMLSLSCSPKTLRLSIDYILPAEAEIPSTAHYCLQNLISFYVGGRAEFVPSLLRRITAPAVKELEVDFMDDSSDHPWIDAFADFSHRSAFPLTKLTLTQLGSAEETALFHALRDMTSLQSLDLSCEDVYELFTLSDHSIEKLNPARKVGDISFTLDALLRMMQCRLEHLQRVHISYLNDLWDLNQIPSTLRDFYSNVALLNGIKLTLEWDSSEFD</sequence>
<dbReference type="InterPro" id="IPR032675">
    <property type="entry name" value="LRR_dom_sf"/>
</dbReference>
<evidence type="ECO:0000256" key="1">
    <source>
        <dbReference type="SAM" id="Coils"/>
    </source>
</evidence>
<dbReference type="HOGENOM" id="CLU_018544_14_0_1"/>
<gene>
    <name evidence="2" type="ORF">GALMADRAFT_426012</name>
</gene>